<dbReference type="OrthoDB" id="9796238at2"/>
<keyword evidence="2" id="KW-0479">Metal-binding</keyword>
<dbReference type="RefSeq" id="WP_075728623.1">
    <property type="nucleotide sequence ID" value="NZ_LTDM01000066.1"/>
</dbReference>
<dbReference type="Pfam" id="PF22277">
    <property type="entry name" value="EncFtn-like"/>
    <property type="match status" value="1"/>
</dbReference>
<comment type="caution">
    <text evidence="7">The sequence shown here is derived from an EMBL/GenBank/DDBJ whole genome shotgun (WGS) entry which is preliminary data.</text>
</comment>
<evidence type="ECO:0008006" key="9">
    <source>
        <dbReference type="Google" id="ProtNLM"/>
    </source>
</evidence>
<evidence type="ECO:0000256" key="5">
    <source>
        <dbReference type="ARBA" id="ARBA00033787"/>
    </source>
</evidence>
<protein>
    <recommendedName>
        <fullName evidence="9">Ferritin-like domain protein</fullName>
    </recommendedName>
</protein>
<evidence type="ECO:0000256" key="1">
    <source>
        <dbReference type="ARBA" id="ARBA00022434"/>
    </source>
</evidence>
<evidence type="ECO:0000256" key="6">
    <source>
        <dbReference type="SAM" id="MobiDB-lite"/>
    </source>
</evidence>
<proteinExistence type="predicted"/>
<dbReference type="AlphaFoldDB" id="A0A1U7M2H8"/>
<comment type="subcellular location">
    <subcellularLocation>
        <location evidence="4">Encapsulin nanocompartment</location>
    </subcellularLocation>
</comment>
<keyword evidence="3" id="KW-0408">Iron</keyword>
<evidence type="ECO:0000313" key="8">
    <source>
        <dbReference type="Proteomes" id="UP000186112"/>
    </source>
</evidence>
<dbReference type="EMBL" id="LTDM01000066">
    <property type="protein sequence ID" value="OLS01485.1"/>
    <property type="molecule type" value="Genomic_DNA"/>
</dbReference>
<dbReference type="Gene3D" id="6.10.140.1960">
    <property type="match status" value="1"/>
</dbReference>
<dbReference type="NCBIfam" id="TIGR04535">
    <property type="entry name" value="ferrit_encaps"/>
    <property type="match status" value="1"/>
</dbReference>
<keyword evidence="5" id="KW-1284">Encapsulin nanocompartment</keyword>
<evidence type="ECO:0000256" key="2">
    <source>
        <dbReference type="ARBA" id="ARBA00022723"/>
    </source>
</evidence>
<evidence type="ECO:0000313" key="7">
    <source>
        <dbReference type="EMBL" id="OLS01485.1"/>
    </source>
</evidence>
<keyword evidence="1" id="KW-0409">Iron storage</keyword>
<dbReference type="GO" id="GO:0004322">
    <property type="term" value="F:ferroxidase activity"/>
    <property type="evidence" value="ECO:0007669"/>
    <property type="project" value="InterPro"/>
</dbReference>
<dbReference type="InterPro" id="IPR009078">
    <property type="entry name" value="Ferritin-like_SF"/>
</dbReference>
<dbReference type="GO" id="GO:0046872">
    <property type="term" value="F:metal ion binding"/>
    <property type="evidence" value="ECO:0007669"/>
    <property type="project" value="UniProtKB-KW"/>
</dbReference>
<sequence>MSQYHEPVEFLDGKALDISRALNSLKEEVEAVDWYNQRVAASSCPELKAIMAHNRDEEIEHAVMTIEWLRRNMDAWDEEMRTYLFKSGSITELEEAAMDGESSGDAKAGDSSLKIGDLK</sequence>
<feature type="region of interest" description="Disordered" evidence="6">
    <location>
        <begin position="96"/>
        <end position="119"/>
    </location>
</feature>
<dbReference type="SUPFAM" id="SSF47240">
    <property type="entry name" value="Ferritin-like"/>
    <property type="match status" value="1"/>
</dbReference>
<dbReference type="GO" id="GO:0006879">
    <property type="term" value="P:intracellular iron ion homeostasis"/>
    <property type="evidence" value="ECO:0007669"/>
    <property type="project" value="UniProtKB-KW"/>
</dbReference>
<evidence type="ECO:0000256" key="3">
    <source>
        <dbReference type="ARBA" id="ARBA00023004"/>
    </source>
</evidence>
<evidence type="ECO:0000256" key="4">
    <source>
        <dbReference type="ARBA" id="ARBA00033738"/>
    </source>
</evidence>
<accession>A0A1U7M2H8</accession>
<dbReference type="InterPro" id="IPR054581">
    <property type="entry name" value="EncFtn-like"/>
</dbReference>
<gene>
    <name evidence="7" type="ORF">TICRE_25240</name>
</gene>
<dbReference type="InterPro" id="IPR030907">
    <property type="entry name" value="Ferrit_encaps"/>
</dbReference>
<name>A0A1U7M2H8_TISCR</name>
<dbReference type="GO" id="GO:0140737">
    <property type="term" value="C:encapsulin nanocompartment"/>
    <property type="evidence" value="ECO:0007669"/>
    <property type="project" value="UniProtKB-SubCell"/>
</dbReference>
<reference evidence="7 8" key="1">
    <citation type="submission" date="2016-02" db="EMBL/GenBank/DDBJ databases">
        <title>Genome sequence of Tissierella creatinophila DSM 6911.</title>
        <authorList>
            <person name="Poehlein A."/>
            <person name="Daniel R."/>
        </authorList>
    </citation>
    <scope>NUCLEOTIDE SEQUENCE [LARGE SCALE GENOMIC DNA]</scope>
    <source>
        <strain evidence="7 8">DSM 6911</strain>
    </source>
</reference>
<dbReference type="Proteomes" id="UP000186112">
    <property type="component" value="Unassembled WGS sequence"/>
</dbReference>
<organism evidence="7 8">
    <name type="scientific">Tissierella creatinophila DSM 6911</name>
    <dbReference type="NCBI Taxonomy" id="1123403"/>
    <lineage>
        <taxon>Bacteria</taxon>
        <taxon>Bacillati</taxon>
        <taxon>Bacillota</taxon>
        <taxon>Tissierellia</taxon>
        <taxon>Tissierellales</taxon>
        <taxon>Tissierellaceae</taxon>
        <taxon>Tissierella</taxon>
    </lineage>
</organism>
<keyword evidence="8" id="KW-1185">Reference proteome</keyword>